<sequence>MLPYARFLLPAACALLLASCGGAPKKAGRPKIQSKSSAGRSVNAAAGDDALIAAAERQSSGKARAVLEQARKMTLFERVIVKGGCWDYLDLVFTRAGVPRNSRQTVHKGSLKGGPYADSSQIRPGDWLYYVNHDYRGNEHSGLFVGWVDEARRQGLVLSYAGENRREPARYKVYDLSSVYTIIRAP</sequence>
<keyword evidence="2" id="KW-1185">Reference proteome</keyword>
<protein>
    <recommendedName>
        <fullName evidence="3">NlpC/P60 domain-containing protein</fullName>
    </recommendedName>
</protein>
<accession>A0ABS9NPA8</accession>
<dbReference type="RefSeq" id="WP_238748123.1">
    <property type="nucleotide sequence ID" value="NZ_JAKOOW010000033.1"/>
</dbReference>
<organism evidence="1 2">
    <name type="scientific">Kingella pumchi</name>
    <dbReference type="NCBI Taxonomy" id="2779506"/>
    <lineage>
        <taxon>Bacteria</taxon>
        <taxon>Pseudomonadati</taxon>
        <taxon>Pseudomonadota</taxon>
        <taxon>Betaproteobacteria</taxon>
        <taxon>Neisseriales</taxon>
        <taxon>Neisseriaceae</taxon>
        <taxon>Kingella</taxon>
    </lineage>
</organism>
<dbReference type="Proteomes" id="UP001298424">
    <property type="component" value="Unassembled WGS sequence"/>
</dbReference>
<proteinExistence type="predicted"/>
<name>A0ABS9NPA8_9NEIS</name>
<dbReference type="EMBL" id="JAKOOW010000033">
    <property type="protein sequence ID" value="MCG6504608.1"/>
    <property type="molecule type" value="Genomic_DNA"/>
</dbReference>
<evidence type="ECO:0008006" key="3">
    <source>
        <dbReference type="Google" id="ProtNLM"/>
    </source>
</evidence>
<gene>
    <name evidence="1" type="ORF">MB824_08875</name>
</gene>
<evidence type="ECO:0000313" key="1">
    <source>
        <dbReference type="EMBL" id="MCG6504608.1"/>
    </source>
</evidence>
<comment type="caution">
    <text evidence="1">The sequence shown here is derived from an EMBL/GenBank/DDBJ whole genome shotgun (WGS) entry which is preliminary data.</text>
</comment>
<reference evidence="1 2" key="1">
    <citation type="submission" date="2022-02" db="EMBL/GenBank/DDBJ databases">
        <title>Genome sequence data of Kingella unionensis sp. nov. strain CICC 24913 (CCUG 75125).</title>
        <authorList>
            <person name="Xiao M."/>
        </authorList>
    </citation>
    <scope>NUCLEOTIDE SEQUENCE [LARGE SCALE GENOMIC DNA]</scope>
    <source>
        <strain evidence="1 2">CICC 24913</strain>
    </source>
</reference>
<evidence type="ECO:0000313" key="2">
    <source>
        <dbReference type="Proteomes" id="UP001298424"/>
    </source>
</evidence>
<dbReference type="PROSITE" id="PS51257">
    <property type="entry name" value="PROKAR_LIPOPROTEIN"/>
    <property type="match status" value="1"/>
</dbReference>